<dbReference type="Pfam" id="PF24476">
    <property type="entry name" value="DUF7580"/>
    <property type="match status" value="1"/>
</dbReference>
<dbReference type="AlphaFoldDB" id="A0A6G1JXE0"/>
<evidence type="ECO:0000259" key="3">
    <source>
        <dbReference type="Pfam" id="PF24476"/>
    </source>
</evidence>
<dbReference type="PANTHER" id="PTHR35186">
    <property type="entry name" value="ANK_REP_REGION DOMAIN-CONTAINING PROTEIN"/>
    <property type="match status" value="1"/>
</dbReference>
<keyword evidence="5" id="KW-1185">Reference proteome</keyword>
<evidence type="ECO:0000313" key="4">
    <source>
        <dbReference type="EMBL" id="KAF2705150.1"/>
    </source>
</evidence>
<accession>A0A6G1JXE0</accession>
<feature type="region of interest" description="Disordered" evidence="1">
    <location>
        <begin position="310"/>
        <end position="340"/>
    </location>
</feature>
<gene>
    <name evidence="4" type="ORF">K504DRAFT_440106</name>
</gene>
<dbReference type="OrthoDB" id="3565018at2759"/>
<feature type="domain" description="DUF7580" evidence="3">
    <location>
        <begin position="229"/>
        <end position="557"/>
    </location>
</feature>
<dbReference type="EMBL" id="MU005779">
    <property type="protein sequence ID" value="KAF2705150.1"/>
    <property type="molecule type" value="Genomic_DNA"/>
</dbReference>
<sequence>MSGLEIAGLLLAAFPLLINGIEHWRDVAKVGGFFWRMRKEYKRCQQEIQFHGLMYKNSLRELLLPLVPDAGEVEKLIADPGGKGWHDMSLQERLQNRLHESYQLYRDTITEMNDIAEELKKELCFDKEDLQDRIVPPETKGPISSPSPSPQPSARRSKRSVAKGRLDFELFRTKFSLGERTRNELFGQLKDRNERLEKLLSSSDKVSALQDAAPEYTKQTSVLESTFKKASKKSELLFKALQNAWQCSCQQFHFANLRLEHRTLADICFEVILMFMALPEPGNTPWCWREIRCGHMLDCSLPQKVTNAATSSPLHRRPTTLSTPAAIPSPPTSRRKRVGFIPPGPTVPKIKVDLYIDNNFQLCQRLGNVDYRECMGIIGHDDEIFHLHPITQERENVANAPITLDHILSYGFKDRLSRRQRYSIAFLVASSVGQLQSTPWLRTSLCKEDIVFFASKEDNLIIPSSGPFIQQAFSHSNVHHSSANVSANECNFYSLGILLIELCFGYRLEDHHLYNKQPSTTDAAAKHACDVVAALKWSCSVSDEGGDDYAAAVKWCFTGVSDSEKNWRGEFVRNVLRPLEISKEQFHPAAVFGSRFGVSTPTGLKNFD</sequence>
<protein>
    <recommendedName>
        <fullName evidence="3">DUF7580 domain-containing protein</fullName>
    </recommendedName>
</protein>
<proteinExistence type="predicted"/>
<feature type="region of interest" description="Disordered" evidence="1">
    <location>
        <begin position="134"/>
        <end position="161"/>
    </location>
</feature>
<name>A0A6G1JXE0_9PLEO</name>
<evidence type="ECO:0000313" key="5">
    <source>
        <dbReference type="Proteomes" id="UP000799428"/>
    </source>
</evidence>
<dbReference type="InterPro" id="IPR056002">
    <property type="entry name" value="DUF7580"/>
</dbReference>
<dbReference type="Proteomes" id="UP000799428">
    <property type="component" value="Unassembled WGS sequence"/>
</dbReference>
<evidence type="ECO:0000256" key="2">
    <source>
        <dbReference type="SAM" id="SignalP"/>
    </source>
</evidence>
<keyword evidence="2" id="KW-0732">Signal</keyword>
<reference evidence="4" key="1">
    <citation type="journal article" date="2020" name="Stud. Mycol.">
        <title>101 Dothideomycetes genomes: a test case for predicting lifestyles and emergence of pathogens.</title>
        <authorList>
            <person name="Haridas S."/>
            <person name="Albert R."/>
            <person name="Binder M."/>
            <person name="Bloem J."/>
            <person name="Labutti K."/>
            <person name="Salamov A."/>
            <person name="Andreopoulos B."/>
            <person name="Baker S."/>
            <person name="Barry K."/>
            <person name="Bills G."/>
            <person name="Bluhm B."/>
            <person name="Cannon C."/>
            <person name="Castanera R."/>
            <person name="Culley D."/>
            <person name="Daum C."/>
            <person name="Ezra D."/>
            <person name="Gonzalez J."/>
            <person name="Henrissat B."/>
            <person name="Kuo A."/>
            <person name="Liang C."/>
            <person name="Lipzen A."/>
            <person name="Lutzoni F."/>
            <person name="Magnuson J."/>
            <person name="Mondo S."/>
            <person name="Nolan M."/>
            <person name="Ohm R."/>
            <person name="Pangilinan J."/>
            <person name="Park H.-J."/>
            <person name="Ramirez L."/>
            <person name="Alfaro M."/>
            <person name="Sun H."/>
            <person name="Tritt A."/>
            <person name="Yoshinaga Y."/>
            <person name="Zwiers L.-H."/>
            <person name="Turgeon B."/>
            <person name="Goodwin S."/>
            <person name="Spatafora J."/>
            <person name="Crous P."/>
            <person name="Grigoriev I."/>
        </authorList>
    </citation>
    <scope>NUCLEOTIDE SEQUENCE</scope>
    <source>
        <strain evidence="4">CBS 279.74</strain>
    </source>
</reference>
<evidence type="ECO:0000256" key="1">
    <source>
        <dbReference type="SAM" id="MobiDB-lite"/>
    </source>
</evidence>
<feature type="chain" id="PRO_5026149768" description="DUF7580 domain-containing protein" evidence="2">
    <location>
        <begin position="21"/>
        <end position="608"/>
    </location>
</feature>
<feature type="signal peptide" evidence="2">
    <location>
        <begin position="1"/>
        <end position="20"/>
    </location>
</feature>
<dbReference type="PANTHER" id="PTHR35186:SF4">
    <property type="entry name" value="PRION-INHIBITION AND PROPAGATION HELO DOMAIN-CONTAINING PROTEIN"/>
    <property type="match status" value="1"/>
</dbReference>
<organism evidence="4 5">
    <name type="scientific">Pleomassaria siparia CBS 279.74</name>
    <dbReference type="NCBI Taxonomy" id="1314801"/>
    <lineage>
        <taxon>Eukaryota</taxon>
        <taxon>Fungi</taxon>
        <taxon>Dikarya</taxon>
        <taxon>Ascomycota</taxon>
        <taxon>Pezizomycotina</taxon>
        <taxon>Dothideomycetes</taxon>
        <taxon>Pleosporomycetidae</taxon>
        <taxon>Pleosporales</taxon>
        <taxon>Pleomassariaceae</taxon>
        <taxon>Pleomassaria</taxon>
    </lineage>
</organism>